<organism evidence="2 3">
    <name type="scientific">Aquimarina atlantica</name>
    <dbReference type="NCBI Taxonomy" id="1317122"/>
    <lineage>
        <taxon>Bacteria</taxon>
        <taxon>Pseudomonadati</taxon>
        <taxon>Bacteroidota</taxon>
        <taxon>Flavobacteriia</taxon>
        <taxon>Flavobacteriales</taxon>
        <taxon>Flavobacteriaceae</taxon>
        <taxon>Aquimarina</taxon>
    </lineage>
</organism>
<accession>A0A023BTY9</accession>
<evidence type="ECO:0000313" key="3">
    <source>
        <dbReference type="Proteomes" id="UP000023541"/>
    </source>
</evidence>
<name>A0A023BTY9_9FLAO</name>
<protein>
    <recommendedName>
        <fullName evidence="4">Carboxypeptidase-like regulatory domain-containing protein</fullName>
    </recommendedName>
</protein>
<evidence type="ECO:0000313" key="2">
    <source>
        <dbReference type="EMBL" id="EZH73445.1"/>
    </source>
</evidence>
<evidence type="ECO:0000256" key="1">
    <source>
        <dbReference type="SAM" id="SignalP"/>
    </source>
</evidence>
<proteinExistence type="predicted"/>
<comment type="caution">
    <text evidence="2">The sequence shown here is derived from an EMBL/GenBank/DDBJ whole genome shotgun (WGS) entry which is preliminary data.</text>
</comment>
<dbReference type="STRING" id="1317122.ATO12_16015"/>
<dbReference type="Proteomes" id="UP000023541">
    <property type="component" value="Unassembled WGS sequence"/>
</dbReference>
<gene>
    <name evidence="2" type="ORF">ATO12_16015</name>
</gene>
<dbReference type="RefSeq" id="WP_034242146.1">
    <property type="nucleotide sequence ID" value="NZ_AQRA01000005.1"/>
</dbReference>
<keyword evidence="3" id="KW-1185">Reference proteome</keyword>
<reference evidence="2 3" key="1">
    <citation type="submission" date="2014-04" db="EMBL/GenBank/DDBJ databases">
        <title>Aquimarina sp. 22II-S11-z7 Genome Sequencing.</title>
        <authorList>
            <person name="Lai Q."/>
        </authorList>
    </citation>
    <scope>NUCLEOTIDE SEQUENCE [LARGE SCALE GENOMIC DNA]</scope>
    <source>
        <strain evidence="2 3">22II-S11-z7</strain>
    </source>
</reference>
<evidence type="ECO:0008006" key="4">
    <source>
        <dbReference type="Google" id="ProtNLM"/>
    </source>
</evidence>
<dbReference type="AlphaFoldDB" id="A0A023BTY9"/>
<dbReference type="OrthoDB" id="1161125at2"/>
<dbReference type="eggNOG" id="ENOG50347V6">
    <property type="taxonomic scope" value="Bacteria"/>
</dbReference>
<sequence length="196" mass="22755">MKIVGLIYLSALLLFLNSNAQTTNNENRMLHTIFKVIDADSYTEVPIAVIVINSGNKRIDVIDTDYDGIGIWEVCSKKIVNHNIKISVFGMNYKPFEKSYTITTDTKLTIELESGKGKFKNREEREYFLRRELGVPFCNDALIDDKELEELETLENAIYQHHCDGRIKRFNDIPTKELHHWKKIERQSTKKTKDGN</sequence>
<feature type="chain" id="PRO_5001511888" description="Carboxypeptidase-like regulatory domain-containing protein" evidence="1">
    <location>
        <begin position="21"/>
        <end position="196"/>
    </location>
</feature>
<feature type="signal peptide" evidence="1">
    <location>
        <begin position="1"/>
        <end position="20"/>
    </location>
</feature>
<dbReference type="EMBL" id="AQRA01000005">
    <property type="protein sequence ID" value="EZH73445.1"/>
    <property type="molecule type" value="Genomic_DNA"/>
</dbReference>
<keyword evidence="1" id="KW-0732">Signal</keyword>